<dbReference type="Proteomes" id="UP001470230">
    <property type="component" value="Unassembled WGS sequence"/>
</dbReference>
<feature type="region of interest" description="Disordered" evidence="1">
    <location>
        <begin position="310"/>
        <end position="332"/>
    </location>
</feature>
<feature type="compositionally biased region" description="Basic and acidic residues" evidence="1">
    <location>
        <begin position="310"/>
        <end position="326"/>
    </location>
</feature>
<dbReference type="SMART" id="SM00033">
    <property type="entry name" value="CH"/>
    <property type="match status" value="2"/>
</dbReference>
<dbReference type="SUPFAM" id="SSF47576">
    <property type="entry name" value="Calponin-homology domain, CH-domain"/>
    <property type="match status" value="1"/>
</dbReference>
<protein>
    <submittedName>
        <fullName evidence="3">Alpha-actinin</fullName>
    </submittedName>
</protein>
<dbReference type="EMBL" id="JAPFFF010000003">
    <property type="protein sequence ID" value="KAK8893603.1"/>
    <property type="molecule type" value="Genomic_DNA"/>
</dbReference>
<feature type="compositionally biased region" description="Basic and acidic residues" evidence="1">
    <location>
        <begin position="393"/>
        <end position="416"/>
    </location>
</feature>
<dbReference type="Gene3D" id="1.10.418.10">
    <property type="entry name" value="Calponin-like domain"/>
    <property type="match status" value="2"/>
</dbReference>
<name>A0ABR2KR33_9EUKA</name>
<evidence type="ECO:0000259" key="2">
    <source>
        <dbReference type="PROSITE" id="PS50021"/>
    </source>
</evidence>
<sequence length="531" mass="60044">MMYLSKNSGECSPLQSKVFSRWISSQLKSYTHNKFEDITKDLSNGVVLIELAEVLTHEKAPKNWAQSPKIDTEKVQNCDIALDMFQKDGIKLAGISGKDITDNNQKLINGLIWTLILHYSIANSVSINTQNENIKLTSSKNNSKSNIVVNEKTQNEKNIFERQGNELLSWALNKIQNYSNIQSFQPYDLALCALLDSYCPEKIHFKSLNPQDSENNLKLANDVMNHLGIQIFVYQEDISQNNNKVDKLSLLTQLAAIKSVIDKDGQKAVKANIDEKESESEWDPETESQTELISEAEAKLEKKEISEEAKIVQEQDEKRKALEDARRKHRQERRLRKQLVLLKAREEAKLRAEVARMRSNANDSETKEKDKDIITNKTNEIPSKNEINSNNDKNNDDQISKEIAKNNQETEAKDSESSEASKQNGSDYVTTKRLIRIRVTINQKGGDINSLVDQIKKINLGVNINENDAQLANKIERGDAVISIPKDIDGREIAKNLNISVNKDGKTINSNAPAVLTNDNGETQTYHVKLL</sequence>
<gene>
    <name evidence="3" type="ORF">M9Y10_022027</name>
</gene>
<accession>A0ABR2KR33</accession>
<dbReference type="InterPro" id="IPR001715">
    <property type="entry name" value="CH_dom"/>
</dbReference>
<organism evidence="3 4">
    <name type="scientific">Tritrichomonas musculus</name>
    <dbReference type="NCBI Taxonomy" id="1915356"/>
    <lineage>
        <taxon>Eukaryota</taxon>
        <taxon>Metamonada</taxon>
        <taxon>Parabasalia</taxon>
        <taxon>Tritrichomonadida</taxon>
        <taxon>Tritrichomonadidae</taxon>
        <taxon>Tritrichomonas</taxon>
    </lineage>
</organism>
<feature type="domain" description="Calponin-homology (CH)" evidence="2">
    <location>
        <begin position="13"/>
        <end position="120"/>
    </location>
</feature>
<reference evidence="3 4" key="1">
    <citation type="submission" date="2024-04" db="EMBL/GenBank/DDBJ databases">
        <title>Tritrichomonas musculus Genome.</title>
        <authorList>
            <person name="Alves-Ferreira E."/>
            <person name="Grigg M."/>
            <person name="Lorenzi H."/>
            <person name="Galac M."/>
        </authorList>
    </citation>
    <scope>NUCLEOTIDE SEQUENCE [LARGE SCALE GENOMIC DNA]</scope>
    <source>
        <strain evidence="3 4">EAF2021</strain>
    </source>
</reference>
<proteinExistence type="predicted"/>
<dbReference type="PANTHER" id="PTHR11915">
    <property type="entry name" value="SPECTRIN/FILAMIN RELATED CYTOSKELETAL PROTEIN"/>
    <property type="match status" value="1"/>
</dbReference>
<comment type="caution">
    <text evidence="3">The sequence shown here is derived from an EMBL/GenBank/DDBJ whole genome shotgun (WGS) entry which is preliminary data.</text>
</comment>
<evidence type="ECO:0000256" key="1">
    <source>
        <dbReference type="SAM" id="MobiDB-lite"/>
    </source>
</evidence>
<feature type="region of interest" description="Disordered" evidence="1">
    <location>
        <begin position="356"/>
        <end position="427"/>
    </location>
</feature>
<dbReference type="Pfam" id="PF00307">
    <property type="entry name" value="CH"/>
    <property type="match status" value="2"/>
</dbReference>
<evidence type="ECO:0000313" key="3">
    <source>
        <dbReference type="EMBL" id="KAK8893603.1"/>
    </source>
</evidence>
<feature type="compositionally biased region" description="Basic and acidic residues" evidence="1">
    <location>
        <begin position="364"/>
        <end position="374"/>
    </location>
</feature>
<feature type="domain" description="Calponin-homology (CH)" evidence="2">
    <location>
        <begin position="154"/>
        <end position="259"/>
    </location>
</feature>
<dbReference type="PROSITE" id="PS50021">
    <property type="entry name" value="CH"/>
    <property type="match status" value="2"/>
</dbReference>
<keyword evidence="4" id="KW-1185">Reference proteome</keyword>
<evidence type="ECO:0000313" key="4">
    <source>
        <dbReference type="Proteomes" id="UP001470230"/>
    </source>
</evidence>
<dbReference type="InterPro" id="IPR036872">
    <property type="entry name" value="CH_dom_sf"/>
</dbReference>